<evidence type="ECO:0000256" key="2">
    <source>
        <dbReference type="ARBA" id="ARBA00006944"/>
    </source>
</evidence>
<comment type="similarity">
    <text evidence="2">Belongs to the ripply family.</text>
</comment>
<keyword evidence="3" id="KW-0217">Developmental protein</keyword>
<dbReference type="PANTHER" id="PTHR16770">
    <property type="entry name" value="PROTEIN RIPPLY-LIKE"/>
    <property type="match status" value="1"/>
</dbReference>
<dbReference type="Proteomes" id="UP000265020">
    <property type="component" value="Unassembled WGS sequence"/>
</dbReference>
<comment type="subcellular location">
    <subcellularLocation>
        <location evidence="1">Nucleus</location>
    </subcellularLocation>
</comment>
<organism evidence="6 7">
    <name type="scientific">Cyprinodon variegatus</name>
    <name type="common">Sheepshead minnow</name>
    <dbReference type="NCBI Taxonomy" id="28743"/>
    <lineage>
        <taxon>Eukaryota</taxon>
        <taxon>Metazoa</taxon>
        <taxon>Chordata</taxon>
        <taxon>Craniata</taxon>
        <taxon>Vertebrata</taxon>
        <taxon>Euteleostomi</taxon>
        <taxon>Actinopterygii</taxon>
        <taxon>Neopterygii</taxon>
        <taxon>Teleostei</taxon>
        <taxon>Neoteleostei</taxon>
        <taxon>Acanthomorphata</taxon>
        <taxon>Ovalentaria</taxon>
        <taxon>Atherinomorphae</taxon>
        <taxon>Cyprinodontiformes</taxon>
        <taxon>Cyprinodontidae</taxon>
        <taxon>Cyprinodon</taxon>
    </lineage>
</organism>
<evidence type="ECO:0000256" key="4">
    <source>
        <dbReference type="ARBA" id="ARBA00023242"/>
    </source>
</evidence>
<accession>A0A3Q2C8F1</accession>
<dbReference type="InterPro" id="IPR028127">
    <property type="entry name" value="Ripply_fam"/>
</dbReference>
<protein>
    <submittedName>
        <fullName evidence="6">Ripply transcriptional repressor 2</fullName>
    </submittedName>
</protein>
<evidence type="ECO:0000256" key="1">
    <source>
        <dbReference type="ARBA" id="ARBA00004123"/>
    </source>
</evidence>
<dbReference type="GeneTree" id="ENSGT00940000161952"/>
<name>A0A3Q2C8F1_CYPVA</name>
<feature type="region of interest" description="Disordered" evidence="5">
    <location>
        <begin position="98"/>
        <end position="119"/>
    </location>
</feature>
<dbReference type="STRING" id="28743.ENSCVAP00000000952"/>
<evidence type="ECO:0000313" key="6">
    <source>
        <dbReference type="Ensembl" id="ENSCVAP00000000952.1"/>
    </source>
</evidence>
<dbReference type="Pfam" id="PF14998">
    <property type="entry name" value="Ripply"/>
    <property type="match status" value="1"/>
</dbReference>
<reference evidence="6" key="1">
    <citation type="submission" date="2025-08" db="UniProtKB">
        <authorList>
            <consortium name="Ensembl"/>
        </authorList>
    </citation>
    <scope>IDENTIFICATION</scope>
</reference>
<feature type="compositionally biased region" description="Acidic residues" evidence="5">
    <location>
        <begin position="101"/>
        <end position="112"/>
    </location>
</feature>
<reference evidence="6" key="2">
    <citation type="submission" date="2025-09" db="UniProtKB">
        <authorList>
            <consortium name="Ensembl"/>
        </authorList>
    </citation>
    <scope>IDENTIFICATION</scope>
</reference>
<keyword evidence="7" id="KW-1185">Reference proteome</keyword>
<dbReference type="PANTHER" id="PTHR16770:SF3">
    <property type="entry name" value="PROTEIN RIPPLY2"/>
    <property type="match status" value="1"/>
</dbReference>
<dbReference type="GO" id="GO:0000122">
    <property type="term" value="P:negative regulation of transcription by RNA polymerase II"/>
    <property type="evidence" value="ECO:0007669"/>
    <property type="project" value="TreeGrafter"/>
</dbReference>
<sequence>MDTNATNPGLSAADYNGANNPIQHSNLWRPWTKTEDKTAQLMVSFYTVYIYKKDKYAMFWRMVADIWLFWPKSRCFDYLYRDAETLLRNYPVQATICPYEDSSDEESDDEEEAVGKEQN</sequence>
<evidence type="ECO:0000256" key="3">
    <source>
        <dbReference type="ARBA" id="ARBA00022473"/>
    </source>
</evidence>
<keyword evidence="4" id="KW-0539">Nucleus</keyword>
<proteinExistence type="inferred from homology"/>
<dbReference type="GO" id="GO:0009880">
    <property type="term" value="P:embryonic pattern specification"/>
    <property type="evidence" value="ECO:0007669"/>
    <property type="project" value="TreeGrafter"/>
</dbReference>
<evidence type="ECO:0000256" key="5">
    <source>
        <dbReference type="SAM" id="MobiDB-lite"/>
    </source>
</evidence>
<dbReference type="GO" id="GO:0005634">
    <property type="term" value="C:nucleus"/>
    <property type="evidence" value="ECO:0007669"/>
    <property type="project" value="UniProtKB-SubCell"/>
</dbReference>
<dbReference type="Ensembl" id="ENSCVAT00000014217.1">
    <property type="protein sequence ID" value="ENSCVAP00000000952.1"/>
    <property type="gene ID" value="ENSCVAG00000001907.1"/>
</dbReference>
<evidence type="ECO:0000313" key="7">
    <source>
        <dbReference type="Proteomes" id="UP000265020"/>
    </source>
</evidence>
<dbReference type="OMA" id="LWRPWTG"/>
<dbReference type="AlphaFoldDB" id="A0A3Q2C8F1"/>